<evidence type="ECO:0000256" key="1">
    <source>
        <dbReference type="SAM" id="MobiDB-lite"/>
    </source>
</evidence>
<organism evidence="3 4">
    <name type="scientific">Acanthoscelides obtectus</name>
    <name type="common">Bean weevil</name>
    <name type="synonym">Bruchus obtectus</name>
    <dbReference type="NCBI Taxonomy" id="200917"/>
    <lineage>
        <taxon>Eukaryota</taxon>
        <taxon>Metazoa</taxon>
        <taxon>Ecdysozoa</taxon>
        <taxon>Arthropoda</taxon>
        <taxon>Hexapoda</taxon>
        <taxon>Insecta</taxon>
        <taxon>Pterygota</taxon>
        <taxon>Neoptera</taxon>
        <taxon>Endopterygota</taxon>
        <taxon>Coleoptera</taxon>
        <taxon>Polyphaga</taxon>
        <taxon>Cucujiformia</taxon>
        <taxon>Chrysomeloidea</taxon>
        <taxon>Chrysomelidae</taxon>
        <taxon>Bruchinae</taxon>
        <taxon>Bruchini</taxon>
        <taxon>Acanthoscelides</taxon>
    </lineage>
</organism>
<keyword evidence="4" id="KW-1185">Reference proteome</keyword>
<dbReference type="PANTHER" id="PTHR47272:SF1">
    <property type="entry name" value="PIGGYBAC TRANSPOSABLE ELEMENT-DERIVED PROTEIN 3-LIKE"/>
    <property type="match status" value="1"/>
</dbReference>
<feature type="non-terminal residue" evidence="3">
    <location>
        <position position="1"/>
    </location>
</feature>
<evidence type="ECO:0000259" key="2">
    <source>
        <dbReference type="Pfam" id="PF13843"/>
    </source>
</evidence>
<dbReference type="InterPro" id="IPR029526">
    <property type="entry name" value="PGBD"/>
</dbReference>
<dbReference type="Pfam" id="PF13843">
    <property type="entry name" value="DDE_Tnp_1_7"/>
    <property type="match status" value="1"/>
</dbReference>
<protein>
    <recommendedName>
        <fullName evidence="2">PiggyBac transposable element-derived protein domain-containing protein</fullName>
    </recommendedName>
</protein>
<dbReference type="PANTHER" id="PTHR47272">
    <property type="entry name" value="DDE_TNP_1_7 DOMAIN-CONTAINING PROTEIN"/>
    <property type="match status" value="1"/>
</dbReference>
<feature type="compositionally biased region" description="Acidic residues" evidence="1">
    <location>
        <begin position="70"/>
        <end position="80"/>
    </location>
</feature>
<dbReference type="AlphaFoldDB" id="A0A9P0QGZ7"/>
<comment type="caution">
    <text evidence="3">The sequence shown here is derived from an EMBL/GenBank/DDBJ whole genome shotgun (WGS) entry which is preliminary data.</text>
</comment>
<sequence>SSDLDDFPTISTTCFFRKKKAPTVIPTDLHISDVSDDDFSDGENISQTNELNDEEEVPSGLDMLVPESNSEFEESEDETEPPPPQRRKTESYSWIEADIVSANIPLPDFPEPDNIAVLIEYFTKFFSFDLMDKIVYQTNLYSTQQLGQCIDTNPSEITDFVSILLWISLIHRLDVRLKANPPQITSTSPQLNDGYLDCGDSATVGYGLAEKRGRAYDGAGIGR</sequence>
<gene>
    <name evidence="3" type="ORF">ACAOBT_LOCUS37914</name>
</gene>
<evidence type="ECO:0000313" key="3">
    <source>
        <dbReference type="EMBL" id="CAH2020527.1"/>
    </source>
</evidence>
<reference evidence="3" key="1">
    <citation type="submission" date="2022-03" db="EMBL/GenBank/DDBJ databases">
        <authorList>
            <person name="Sayadi A."/>
        </authorList>
    </citation>
    <scope>NUCLEOTIDE SEQUENCE</scope>
</reference>
<name>A0A9P0QGZ7_ACAOB</name>
<dbReference type="OrthoDB" id="123207at2759"/>
<accession>A0A9P0QGZ7</accession>
<evidence type="ECO:0000313" key="4">
    <source>
        <dbReference type="Proteomes" id="UP001152888"/>
    </source>
</evidence>
<feature type="region of interest" description="Disordered" evidence="1">
    <location>
        <begin position="30"/>
        <end position="89"/>
    </location>
</feature>
<dbReference type="EMBL" id="CAKOFQ010011146">
    <property type="protein sequence ID" value="CAH2020527.1"/>
    <property type="molecule type" value="Genomic_DNA"/>
</dbReference>
<dbReference type="Proteomes" id="UP001152888">
    <property type="component" value="Unassembled WGS sequence"/>
</dbReference>
<proteinExistence type="predicted"/>
<feature type="domain" description="PiggyBac transposable element-derived protein" evidence="2">
    <location>
        <begin position="120"/>
        <end position="174"/>
    </location>
</feature>